<sequence>MYAVALLPRHAIRASEVQLTWLKPGDVEVGRSAVLLHNLTAYLAAHTRVGVYLVLKATERQSQMNRRERCPEVFRCFGEESIAAYIDKSSWRSFKRSEPVVDISYCPAAKVPSIHCHVSDLSNVTGYGIRVGIGTELRAECIEEAREGTTEAKDKEEALEGTIGDHGRAPVHYVKRWIPVLEDAQCVNALLKTIYLFPTVYMTRRRHLASSFRDCRIQCLMQHQALRLNDIRRECLEKVVGSQSCNAVQPLEHE</sequence>
<gene>
    <name evidence="1" type="ORF">FIBSPDRAFT_923945</name>
</gene>
<name>A0A166X570_9AGAM</name>
<accession>A0A166X570</accession>
<proteinExistence type="predicted"/>
<dbReference type="Proteomes" id="UP000076532">
    <property type="component" value="Unassembled WGS sequence"/>
</dbReference>
<keyword evidence="2" id="KW-1185">Reference proteome</keyword>
<evidence type="ECO:0000313" key="2">
    <source>
        <dbReference type="Proteomes" id="UP000076532"/>
    </source>
</evidence>
<evidence type="ECO:0000313" key="1">
    <source>
        <dbReference type="EMBL" id="KZP34431.1"/>
    </source>
</evidence>
<organism evidence="1 2">
    <name type="scientific">Athelia psychrophila</name>
    <dbReference type="NCBI Taxonomy" id="1759441"/>
    <lineage>
        <taxon>Eukaryota</taxon>
        <taxon>Fungi</taxon>
        <taxon>Dikarya</taxon>
        <taxon>Basidiomycota</taxon>
        <taxon>Agaricomycotina</taxon>
        <taxon>Agaricomycetes</taxon>
        <taxon>Agaricomycetidae</taxon>
        <taxon>Atheliales</taxon>
        <taxon>Atheliaceae</taxon>
        <taxon>Athelia</taxon>
    </lineage>
</organism>
<dbReference type="EMBL" id="KV417480">
    <property type="protein sequence ID" value="KZP34431.1"/>
    <property type="molecule type" value="Genomic_DNA"/>
</dbReference>
<dbReference type="AlphaFoldDB" id="A0A166X570"/>
<protein>
    <submittedName>
        <fullName evidence="1">Uncharacterized protein</fullName>
    </submittedName>
</protein>
<reference evidence="1 2" key="1">
    <citation type="journal article" date="2016" name="Mol. Biol. Evol.">
        <title>Comparative Genomics of Early-Diverging Mushroom-Forming Fungi Provides Insights into the Origins of Lignocellulose Decay Capabilities.</title>
        <authorList>
            <person name="Nagy L.G."/>
            <person name="Riley R."/>
            <person name="Tritt A."/>
            <person name="Adam C."/>
            <person name="Daum C."/>
            <person name="Floudas D."/>
            <person name="Sun H."/>
            <person name="Yadav J.S."/>
            <person name="Pangilinan J."/>
            <person name="Larsson K.H."/>
            <person name="Matsuura K."/>
            <person name="Barry K."/>
            <person name="Labutti K."/>
            <person name="Kuo R."/>
            <person name="Ohm R.A."/>
            <person name="Bhattacharya S.S."/>
            <person name="Shirouzu T."/>
            <person name="Yoshinaga Y."/>
            <person name="Martin F.M."/>
            <person name="Grigoriev I.V."/>
            <person name="Hibbett D.S."/>
        </authorList>
    </citation>
    <scope>NUCLEOTIDE SEQUENCE [LARGE SCALE GENOMIC DNA]</scope>
    <source>
        <strain evidence="1 2">CBS 109695</strain>
    </source>
</reference>